<accession>L0DB16</accession>
<evidence type="ECO:0000313" key="2">
    <source>
        <dbReference type="Proteomes" id="UP000010798"/>
    </source>
</evidence>
<reference evidence="1 2" key="1">
    <citation type="submission" date="2012-02" db="EMBL/GenBank/DDBJ databases">
        <title>Complete sequence of chromosome of Singulisphaera acidiphila DSM 18658.</title>
        <authorList>
            <consortium name="US DOE Joint Genome Institute (JGI-PGF)"/>
            <person name="Lucas S."/>
            <person name="Copeland A."/>
            <person name="Lapidus A."/>
            <person name="Glavina del Rio T."/>
            <person name="Dalin E."/>
            <person name="Tice H."/>
            <person name="Bruce D."/>
            <person name="Goodwin L."/>
            <person name="Pitluck S."/>
            <person name="Peters L."/>
            <person name="Ovchinnikova G."/>
            <person name="Chertkov O."/>
            <person name="Kyrpides N."/>
            <person name="Mavromatis K."/>
            <person name="Ivanova N."/>
            <person name="Brettin T."/>
            <person name="Detter J.C."/>
            <person name="Han C."/>
            <person name="Larimer F."/>
            <person name="Land M."/>
            <person name="Hauser L."/>
            <person name="Markowitz V."/>
            <person name="Cheng J.-F."/>
            <person name="Hugenholtz P."/>
            <person name="Woyke T."/>
            <person name="Wu D."/>
            <person name="Tindall B."/>
            <person name="Pomrenke H."/>
            <person name="Brambilla E."/>
            <person name="Klenk H.-P."/>
            <person name="Eisen J.A."/>
        </authorList>
    </citation>
    <scope>NUCLEOTIDE SEQUENCE [LARGE SCALE GENOMIC DNA]</scope>
    <source>
        <strain evidence="2">ATCC BAA-1392 / DSM 18658 / VKM B-2454 / MOB10</strain>
    </source>
</reference>
<dbReference type="EMBL" id="CP003364">
    <property type="protein sequence ID" value="AGA26033.1"/>
    <property type="molecule type" value="Genomic_DNA"/>
</dbReference>
<dbReference type="HOGENOM" id="CLU_454833_0_0_0"/>
<name>L0DB16_SINAD</name>
<organism evidence="1 2">
    <name type="scientific">Singulisphaera acidiphila (strain ATCC BAA-1392 / DSM 18658 / VKM B-2454 / MOB10)</name>
    <dbReference type="NCBI Taxonomy" id="886293"/>
    <lineage>
        <taxon>Bacteria</taxon>
        <taxon>Pseudomonadati</taxon>
        <taxon>Planctomycetota</taxon>
        <taxon>Planctomycetia</taxon>
        <taxon>Isosphaerales</taxon>
        <taxon>Isosphaeraceae</taxon>
        <taxon>Singulisphaera</taxon>
    </lineage>
</organism>
<dbReference type="STRING" id="886293.Sinac_1655"/>
<sequence length="600" mass="62310">MVVYRTRRCNGQPSDMVPAIYKKVVTLEESGWTGAGNGVQGFDGTKVLHDTVIALFDVGGTPPTNQAALDALAVQLAADHYNWLSVSFDEAFPEIIAPVVDGLTDLIVFSYQIDQVSTRRLSAPYNAQPEEFCHHDLANSSCKDNLTATPTPIITQKDPGTFEHYGPLATSSSGNLILPVFLSKLQGGLLVQKYSRTDTLACGCTCNWTFVVRDSCSGALLPGSRVSVSQGGIEIAHCTTIGQIASVTRGATGSNFTSVPTVTIAGSGSGATAIADMQLGSLARTSGGSGYNNGTFTGTFTGGGPGSGATFTFTVSGGVVQPPLAIVTQGSGYTSLPTPDFSAAGPGSGAAATVRLNVRALVLMESGTGYLSAIVGITGGGGTGATGTATVAARCTLDVPSGTYDVTVTPPEDLGYTAYSGSLSHACGQTTTIAIDVDNDHICTGTCGYGCRILPKTAYLTWTTDDGFDQVDFMGNPIFRVKYPSATLTVGPPFPQYGNNPAYYSEPFDLDVGPATPNGPHQHLTARYVISCLGPYVNWIYQNDDGSWSDRTNYAGGPGTSTSPGNVTCSPFRVVGGIGDSVSIGVPGRDWAYTRWTYSG</sequence>
<dbReference type="KEGG" id="saci:Sinac_1655"/>
<evidence type="ECO:0000313" key="1">
    <source>
        <dbReference type="EMBL" id="AGA26033.1"/>
    </source>
</evidence>
<gene>
    <name evidence="1" type="ordered locus">Sinac_1655</name>
</gene>
<protein>
    <submittedName>
        <fullName evidence="1">Uncharacterized protein</fullName>
    </submittedName>
</protein>
<dbReference type="Proteomes" id="UP000010798">
    <property type="component" value="Chromosome"/>
</dbReference>
<keyword evidence="2" id="KW-1185">Reference proteome</keyword>
<proteinExistence type="predicted"/>
<dbReference type="AlphaFoldDB" id="L0DB16"/>